<evidence type="ECO:0000313" key="2">
    <source>
        <dbReference type="Proteomes" id="UP000078560"/>
    </source>
</evidence>
<feature type="non-terminal residue" evidence="1">
    <location>
        <position position="17"/>
    </location>
</feature>
<accession>A0A1A8WJB8</accession>
<protein>
    <submittedName>
        <fullName evidence="1">Uncharacterized protein</fullName>
    </submittedName>
</protein>
<dbReference type="AlphaFoldDB" id="A0A1A8WJB8"/>
<reference evidence="2" key="1">
    <citation type="submission" date="2016-05" db="EMBL/GenBank/DDBJ databases">
        <authorList>
            <person name="Naeem Raeece"/>
        </authorList>
    </citation>
    <scope>NUCLEOTIDE SEQUENCE [LARGE SCALE GENOMIC DNA]</scope>
</reference>
<name>A0A1A8WJB8_PLAOA</name>
<dbReference type="Proteomes" id="UP000078560">
    <property type="component" value="Unassembled WGS sequence"/>
</dbReference>
<organism evidence="1 2">
    <name type="scientific">Plasmodium ovale curtisi</name>
    <dbReference type="NCBI Taxonomy" id="864141"/>
    <lineage>
        <taxon>Eukaryota</taxon>
        <taxon>Sar</taxon>
        <taxon>Alveolata</taxon>
        <taxon>Apicomplexa</taxon>
        <taxon>Aconoidasida</taxon>
        <taxon>Haemosporida</taxon>
        <taxon>Plasmodiidae</taxon>
        <taxon>Plasmodium</taxon>
        <taxon>Plasmodium (Plasmodium)</taxon>
    </lineage>
</organism>
<sequence length="17" mass="1935">MAKRIILNKKTTNVYAA</sequence>
<evidence type="ECO:0000313" key="1">
    <source>
        <dbReference type="EMBL" id="SBS93037.1"/>
    </source>
</evidence>
<proteinExistence type="predicted"/>
<gene>
    <name evidence="1" type="ORF">POVCU2_0078530</name>
</gene>
<dbReference type="EMBL" id="FLQU01001448">
    <property type="protein sequence ID" value="SBS93037.1"/>
    <property type="molecule type" value="Genomic_DNA"/>
</dbReference>